<evidence type="ECO:0000256" key="3">
    <source>
        <dbReference type="ARBA" id="ARBA00014962"/>
    </source>
</evidence>
<keyword evidence="8 11" id="KW-1133">Transmembrane helix</keyword>
<evidence type="ECO:0000313" key="13">
    <source>
        <dbReference type="Proteomes" id="UP001596391"/>
    </source>
</evidence>
<evidence type="ECO:0000256" key="6">
    <source>
        <dbReference type="ARBA" id="ARBA00022692"/>
    </source>
</evidence>
<feature type="transmembrane region" description="Helical" evidence="11">
    <location>
        <begin position="27"/>
        <end position="43"/>
    </location>
</feature>
<reference evidence="13" key="1">
    <citation type="journal article" date="2019" name="Int. J. Syst. Evol. Microbiol.">
        <title>The Global Catalogue of Microorganisms (GCM) 10K type strain sequencing project: providing services to taxonomists for standard genome sequencing and annotation.</title>
        <authorList>
            <consortium name="The Broad Institute Genomics Platform"/>
            <consortium name="The Broad Institute Genome Sequencing Center for Infectious Disease"/>
            <person name="Wu L."/>
            <person name="Ma J."/>
        </authorList>
    </citation>
    <scope>NUCLEOTIDE SEQUENCE [LARGE SCALE GENOMIC DNA]</scope>
    <source>
        <strain evidence="13">CGMCC 1.16026</strain>
    </source>
</reference>
<keyword evidence="13" id="KW-1185">Reference proteome</keyword>
<comment type="similarity">
    <text evidence="2">Belongs to the YajC family.</text>
</comment>
<comment type="subcellular location">
    <subcellularLocation>
        <location evidence="1">Cell membrane</location>
        <topology evidence="1">Single-pass membrane protein</topology>
    </subcellularLocation>
</comment>
<dbReference type="InterPro" id="IPR003849">
    <property type="entry name" value="Preprotein_translocase_YajC"/>
</dbReference>
<keyword evidence="9" id="KW-0811">Translocation</keyword>
<evidence type="ECO:0000256" key="1">
    <source>
        <dbReference type="ARBA" id="ARBA00004162"/>
    </source>
</evidence>
<keyword evidence="4" id="KW-0813">Transport</keyword>
<evidence type="ECO:0000256" key="10">
    <source>
        <dbReference type="ARBA" id="ARBA00023136"/>
    </source>
</evidence>
<evidence type="ECO:0000313" key="12">
    <source>
        <dbReference type="EMBL" id="MFC6646114.1"/>
    </source>
</evidence>
<dbReference type="Pfam" id="PF02699">
    <property type="entry name" value="YajC"/>
    <property type="match status" value="1"/>
</dbReference>
<keyword evidence="5" id="KW-1003">Cell membrane</keyword>
<evidence type="ECO:0000256" key="8">
    <source>
        <dbReference type="ARBA" id="ARBA00022989"/>
    </source>
</evidence>
<protein>
    <recommendedName>
        <fullName evidence="3">Sec translocon accessory complex subunit YajC</fullName>
    </recommendedName>
</protein>
<name>A0ABW1ZAB6_9BACT</name>
<evidence type="ECO:0000256" key="5">
    <source>
        <dbReference type="ARBA" id="ARBA00022475"/>
    </source>
</evidence>
<evidence type="ECO:0000256" key="7">
    <source>
        <dbReference type="ARBA" id="ARBA00022927"/>
    </source>
</evidence>
<keyword evidence="7" id="KW-0653">Protein transport</keyword>
<dbReference type="Proteomes" id="UP001596391">
    <property type="component" value="Unassembled WGS sequence"/>
</dbReference>
<dbReference type="RefSeq" id="WP_263369813.1">
    <property type="nucleotide sequence ID" value="NZ_JAGSYD010000001.1"/>
</dbReference>
<comment type="caution">
    <text evidence="12">The sequence shown here is derived from an EMBL/GenBank/DDBJ whole genome shotgun (WGS) entry which is preliminary data.</text>
</comment>
<dbReference type="PANTHER" id="PTHR33909">
    <property type="entry name" value="SEC TRANSLOCON ACCESSORY COMPLEX SUBUNIT YAJC"/>
    <property type="match status" value="1"/>
</dbReference>
<keyword evidence="10 11" id="KW-0472">Membrane</keyword>
<dbReference type="NCBIfam" id="TIGR00739">
    <property type="entry name" value="yajC"/>
    <property type="match status" value="1"/>
</dbReference>
<evidence type="ECO:0000256" key="9">
    <source>
        <dbReference type="ARBA" id="ARBA00023010"/>
    </source>
</evidence>
<evidence type="ECO:0000256" key="4">
    <source>
        <dbReference type="ARBA" id="ARBA00022448"/>
    </source>
</evidence>
<dbReference type="SMART" id="SM01323">
    <property type="entry name" value="YajC"/>
    <property type="match status" value="1"/>
</dbReference>
<accession>A0ABW1ZAB6</accession>
<gene>
    <name evidence="12" type="primary">yajC</name>
    <name evidence="12" type="ORF">ACFQBQ_11080</name>
</gene>
<evidence type="ECO:0000256" key="11">
    <source>
        <dbReference type="SAM" id="Phobius"/>
    </source>
</evidence>
<keyword evidence="6 11" id="KW-0812">Transmembrane</keyword>
<proteinExistence type="inferred from homology"/>
<dbReference type="PANTHER" id="PTHR33909:SF1">
    <property type="entry name" value="SEC TRANSLOCON ACCESSORY COMPLEX SUBUNIT YAJC"/>
    <property type="match status" value="1"/>
</dbReference>
<evidence type="ECO:0000256" key="2">
    <source>
        <dbReference type="ARBA" id="ARBA00006742"/>
    </source>
</evidence>
<dbReference type="EMBL" id="JBHSWI010000001">
    <property type="protein sequence ID" value="MFC6646114.1"/>
    <property type="molecule type" value="Genomic_DNA"/>
</dbReference>
<sequence>MLFASAHALAVLLAAPAGGFLGALGGFPILILMFVAMYFLMVVPNQRKQKQWAAMLAAIKVGDKVTSTGGLRGSVIAIKDDAYVVKTQPDGIKLEFVKSSIAAVTTEESEASKS</sequence>
<dbReference type="PRINTS" id="PR01853">
    <property type="entry name" value="YAJCTRNLCASE"/>
</dbReference>
<organism evidence="12 13">
    <name type="scientific">Granulicella cerasi</name>
    <dbReference type="NCBI Taxonomy" id="741063"/>
    <lineage>
        <taxon>Bacteria</taxon>
        <taxon>Pseudomonadati</taxon>
        <taxon>Acidobacteriota</taxon>
        <taxon>Terriglobia</taxon>
        <taxon>Terriglobales</taxon>
        <taxon>Acidobacteriaceae</taxon>
        <taxon>Granulicella</taxon>
    </lineage>
</organism>